<evidence type="ECO:0000256" key="10">
    <source>
        <dbReference type="ARBA" id="ARBA00023134"/>
    </source>
</evidence>
<evidence type="ECO:0000256" key="5">
    <source>
        <dbReference type="ARBA" id="ARBA00011984"/>
    </source>
</evidence>
<dbReference type="PROSITE" id="PS51420">
    <property type="entry name" value="RHO"/>
    <property type="match status" value="1"/>
</dbReference>
<evidence type="ECO:0000256" key="3">
    <source>
        <dbReference type="ARBA" id="ARBA00007743"/>
    </source>
</evidence>
<evidence type="ECO:0000256" key="16">
    <source>
        <dbReference type="SAM" id="Phobius"/>
    </source>
</evidence>
<protein>
    <recommendedName>
        <fullName evidence="5">small monomeric GTPase</fullName>
        <ecNumber evidence="5">3.6.5.2</ecNumber>
    </recommendedName>
</protein>
<dbReference type="InterPro" id="IPR027417">
    <property type="entry name" value="P-loop_NTPase"/>
</dbReference>
<comment type="caution">
    <text evidence="17">The sequence shown here is derived from an EMBL/GenBank/DDBJ whole genome shotgun (WGS) entry which is preliminary data.</text>
</comment>
<dbReference type="CDD" id="cd04138">
    <property type="entry name" value="H_N_K_Ras_like"/>
    <property type="match status" value="1"/>
</dbReference>
<dbReference type="SUPFAM" id="SSF52540">
    <property type="entry name" value="P-loop containing nucleoside triphosphate hydrolases"/>
    <property type="match status" value="1"/>
</dbReference>
<keyword evidence="6 16" id="KW-0812">Transmembrane</keyword>
<dbReference type="InterPro" id="IPR005225">
    <property type="entry name" value="Small_GTP-bd"/>
</dbReference>
<feature type="region of interest" description="Disordered" evidence="15">
    <location>
        <begin position="168"/>
        <end position="196"/>
    </location>
</feature>
<comment type="subcellular location">
    <subcellularLocation>
        <location evidence="2">Membrane</location>
        <topology evidence="2">Lipid-anchor</topology>
    </subcellularLocation>
    <subcellularLocation>
        <location evidence="1">Membrane</location>
        <topology evidence="1">Multi-pass membrane protein</topology>
    </subcellularLocation>
</comment>
<dbReference type="SMART" id="SM00173">
    <property type="entry name" value="RAS"/>
    <property type="match status" value="1"/>
</dbReference>
<feature type="transmembrane region" description="Helical" evidence="16">
    <location>
        <begin position="336"/>
        <end position="361"/>
    </location>
</feature>
<comment type="catalytic activity">
    <reaction evidence="14">
        <text>GTP + H2O = GDP + phosphate + H(+)</text>
        <dbReference type="Rhea" id="RHEA:19669"/>
        <dbReference type="ChEBI" id="CHEBI:15377"/>
        <dbReference type="ChEBI" id="CHEBI:15378"/>
        <dbReference type="ChEBI" id="CHEBI:37565"/>
        <dbReference type="ChEBI" id="CHEBI:43474"/>
        <dbReference type="ChEBI" id="CHEBI:58189"/>
        <dbReference type="EC" id="3.6.5.2"/>
    </reaction>
</comment>
<dbReference type="PANTHER" id="PTHR24070">
    <property type="entry name" value="RAS, DI-RAS, AND RHEB FAMILY MEMBERS OF SMALL GTPASE SUPERFAMILY"/>
    <property type="match status" value="1"/>
</dbReference>
<keyword evidence="8" id="KW-0378">Hydrolase</keyword>
<dbReference type="FunFam" id="3.40.50.300:FF:000096">
    <property type="entry name" value="KRAS proto-oncogene, GTPase"/>
    <property type="match status" value="1"/>
</dbReference>
<dbReference type="AlphaFoldDB" id="A0A816WIF5"/>
<dbReference type="GO" id="GO:0003925">
    <property type="term" value="F:G protein activity"/>
    <property type="evidence" value="ECO:0007669"/>
    <property type="project" value="UniProtKB-EC"/>
</dbReference>
<dbReference type="Gene3D" id="3.40.50.300">
    <property type="entry name" value="P-loop containing nucleotide triphosphate hydrolases"/>
    <property type="match status" value="1"/>
</dbReference>
<organism evidence="17 18">
    <name type="scientific">Rotaria magnacalcarata</name>
    <dbReference type="NCBI Taxonomy" id="392030"/>
    <lineage>
        <taxon>Eukaryota</taxon>
        <taxon>Metazoa</taxon>
        <taxon>Spiralia</taxon>
        <taxon>Gnathifera</taxon>
        <taxon>Rotifera</taxon>
        <taxon>Eurotatoria</taxon>
        <taxon>Bdelloidea</taxon>
        <taxon>Philodinida</taxon>
        <taxon>Philodinidae</taxon>
        <taxon>Rotaria</taxon>
    </lineage>
</organism>
<sequence>MTEYKLVVVGAGGVGKSALTIQLIQNHFIDEYDPTIEDSYRKQAVVDGETCLLDILDTAGQEEYSAMRDQYMRGGEGFLCVFAVNSAKSFEEIKQYREQIKRVKDADDIPMVLVGNKIDLPTRTIDLSYAKDFAASLSMPFVQTSAKTRQGVEEAFYTLVREIRKYKERTRKDRKGRKNKNGGNGTSGSGNKFSLKDGRSQSAKHLYFFLFVNVNTVIIMATTNIETTETVTTSNIELSEKKDDGLTVNKDKKRTRFRSPVRNIFKSKTEDDKPSPYHRLEEEKQYSDLQFQEPQVKVPIFAIILAVVLFLIGSVMITLGALMLTGRIQTQYSDRTWPLILIGTLVFLPGFYHLRIAYWAWKGDRDFSFADIPDLDWF</sequence>
<dbReference type="Pfam" id="PF05915">
    <property type="entry name" value="TMEM_230_134"/>
    <property type="match status" value="1"/>
</dbReference>
<evidence type="ECO:0000256" key="15">
    <source>
        <dbReference type="SAM" id="MobiDB-lite"/>
    </source>
</evidence>
<keyword evidence="9 16" id="KW-1133">Transmembrane helix</keyword>
<dbReference type="InterPro" id="IPR020849">
    <property type="entry name" value="Small_GTPase_Ras-type"/>
</dbReference>
<proteinExistence type="inferred from homology"/>
<dbReference type="NCBIfam" id="TIGR00231">
    <property type="entry name" value="small_GTP"/>
    <property type="match status" value="1"/>
</dbReference>
<dbReference type="PROSITE" id="PS51421">
    <property type="entry name" value="RAS"/>
    <property type="match status" value="1"/>
</dbReference>
<keyword evidence="7" id="KW-0547">Nucleotide-binding</keyword>
<evidence type="ECO:0000256" key="11">
    <source>
        <dbReference type="ARBA" id="ARBA00023136"/>
    </source>
</evidence>
<evidence type="ECO:0000256" key="13">
    <source>
        <dbReference type="ARBA" id="ARBA00023289"/>
    </source>
</evidence>
<dbReference type="EMBL" id="CAJNRG010012038">
    <property type="protein sequence ID" value="CAF2136904.1"/>
    <property type="molecule type" value="Genomic_DNA"/>
</dbReference>
<name>A0A816WIF5_9BILA</name>
<evidence type="ECO:0000256" key="7">
    <source>
        <dbReference type="ARBA" id="ARBA00022741"/>
    </source>
</evidence>
<keyword evidence="11 16" id="KW-0472">Membrane</keyword>
<gene>
    <name evidence="17" type="ORF">XDN619_LOCUS25993</name>
</gene>
<dbReference type="GO" id="GO:0016020">
    <property type="term" value="C:membrane"/>
    <property type="evidence" value="ECO:0007669"/>
    <property type="project" value="UniProtKB-SubCell"/>
</dbReference>
<dbReference type="SMART" id="SM00175">
    <property type="entry name" value="RAB"/>
    <property type="match status" value="1"/>
</dbReference>
<dbReference type="InterPro" id="IPR001806">
    <property type="entry name" value="Small_GTPase"/>
</dbReference>
<dbReference type="PRINTS" id="PR00449">
    <property type="entry name" value="RASTRNSFRMNG"/>
</dbReference>
<feature type="transmembrane region" description="Helical" evidence="16">
    <location>
        <begin position="206"/>
        <end position="225"/>
    </location>
</feature>
<evidence type="ECO:0000256" key="12">
    <source>
        <dbReference type="ARBA" id="ARBA00023288"/>
    </source>
</evidence>
<evidence type="ECO:0000256" key="14">
    <source>
        <dbReference type="ARBA" id="ARBA00048098"/>
    </source>
</evidence>
<keyword evidence="10" id="KW-0342">GTP-binding</keyword>
<feature type="compositionally biased region" description="Basic residues" evidence="15">
    <location>
        <begin position="168"/>
        <end position="180"/>
    </location>
</feature>
<evidence type="ECO:0000256" key="8">
    <source>
        <dbReference type="ARBA" id="ARBA00022801"/>
    </source>
</evidence>
<evidence type="ECO:0000256" key="6">
    <source>
        <dbReference type="ARBA" id="ARBA00022692"/>
    </source>
</evidence>
<evidence type="ECO:0000313" key="17">
    <source>
        <dbReference type="EMBL" id="CAF2136904.1"/>
    </source>
</evidence>
<dbReference type="EC" id="3.6.5.2" evidence="5"/>
<evidence type="ECO:0000256" key="2">
    <source>
        <dbReference type="ARBA" id="ARBA00004635"/>
    </source>
</evidence>
<dbReference type="SMART" id="SM00174">
    <property type="entry name" value="RHO"/>
    <property type="match status" value="1"/>
</dbReference>
<dbReference type="Pfam" id="PF00071">
    <property type="entry name" value="Ras"/>
    <property type="match status" value="1"/>
</dbReference>
<evidence type="ECO:0000313" key="18">
    <source>
        <dbReference type="Proteomes" id="UP000663887"/>
    </source>
</evidence>
<comment type="similarity">
    <text evidence="4">Belongs to the small GTPase superfamily. Ras family.</text>
</comment>
<feature type="transmembrane region" description="Helical" evidence="16">
    <location>
        <begin position="300"/>
        <end position="324"/>
    </location>
</feature>
<dbReference type="GO" id="GO:0005525">
    <property type="term" value="F:GTP binding"/>
    <property type="evidence" value="ECO:0007669"/>
    <property type="project" value="UniProtKB-KW"/>
</dbReference>
<dbReference type="InterPro" id="IPR008590">
    <property type="entry name" value="TMEM_230/134"/>
</dbReference>
<keyword evidence="12" id="KW-0449">Lipoprotein</keyword>
<dbReference type="PROSITE" id="PS51419">
    <property type="entry name" value="RAB"/>
    <property type="match status" value="1"/>
</dbReference>
<comment type="similarity">
    <text evidence="3">Belongs to the TMEM134/TMEM230 family.</text>
</comment>
<evidence type="ECO:0000256" key="4">
    <source>
        <dbReference type="ARBA" id="ARBA00008344"/>
    </source>
</evidence>
<evidence type="ECO:0000256" key="9">
    <source>
        <dbReference type="ARBA" id="ARBA00022989"/>
    </source>
</evidence>
<reference evidence="17" key="1">
    <citation type="submission" date="2021-02" db="EMBL/GenBank/DDBJ databases">
        <authorList>
            <person name="Nowell W R."/>
        </authorList>
    </citation>
    <scope>NUCLEOTIDE SEQUENCE</scope>
</reference>
<accession>A0A816WIF5</accession>
<evidence type="ECO:0000256" key="1">
    <source>
        <dbReference type="ARBA" id="ARBA00004141"/>
    </source>
</evidence>
<dbReference type="Proteomes" id="UP000663887">
    <property type="component" value="Unassembled WGS sequence"/>
</dbReference>
<dbReference type="GO" id="GO:0007165">
    <property type="term" value="P:signal transduction"/>
    <property type="evidence" value="ECO:0007669"/>
    <property type="project" value="InterPro"/>
</dbReference>
<keyword evidence="13" id="KW-0636">Prenylation</keyword>